<dbReference type="InterPro" id="IPR029063">
    <property type="entry name" value="SAM-dependent_MTases_sf"/>
</dbReference>
<evidence type="ECO:0000256" key="3">
    <source>
        <dbReference type="ARBA" id="ARBA00022691"/>
    </source>
</evidence>
<reference evidence="6 7" key="1">
    <citation type="journal article" date="2014" name="Nat. Commun.">
        <title>Klebsormidium flaccidum genome reveals primary factors for plant terrestrial adaptation.</title>
        <authorList>
            <person name="Hori K."/>
            <person name="Maruyama F."/>
            <person name="Fujisawa T."/>
            <person name="Togashi T."/>
            <person name="Yamamoto N."/>
            <person name="Seo M."/>
            <person name="Sato S."/>
            <person name="Yamada T."/>
            <person name="Mori H."/>
            <person name="Tajima N."/>
            <person name="Moriyama T."/>
            <person name="Ikeuchi M."/>
            <person name="Watanabe M."/>
            <person name="Wada H."/>
            <person name="Kobayashi K."/>
            <person name="Saito M."/>
            <person name="Masuda T."/>
            <person name="Sasaki-Sekimoto Y."/>
            <person name="Mashiguchi K."/>
            <person name="Awai K."/>
            <person name="Shimojima M."/>
            <person name="Masuda S."/>
            <person name="Iwai M."/>
            <person name="Nobusawa T."/>
            <person name="Narise T."/>
            <person name="Kondo S."/>
            <person name="Saito H."/>
            <person name="Sato R."/>
            <person name="Murakawa M."/>
            <person name="Ihara Y."/>
            <person name="Oshima-Yamada Y."/>
            <person name="Ohtaka K."/>
            <person name="Satoh M."/>
            <person name="Sonobe K."/>
            <person name="Ishii M."/>
            <person name="Ohtani R."/>
            <person name="Kanamori-Sato M."/>
            <person name="Honoki R."/>
            <person name="Miyazaki D."/>
            <person name="Mochizuki H."/>
            <person name="Umetsu J."/>
            <person name="Higashi K."/>
            <person name="Shibata D."/>
            <person name="Kamiya Y."/>
            <person name="Sato N."/>
            <person name="Nakamura Y."/>
            <person name="Tabata S."/>
            <person name="Ida S."/>
            <person name="Kurokawa K."/>
            <person name="Ohta H."/>
        </authorList>
    </citation>
    <scope>NUCLEOTIDE SEQUENCE [LARGE SCALE GENOMIC DNA]</scope>
    <source>
        <strain evidence="6 7">NIES-2285</strain>
    </source>
</reference>
<dbReference type="GO" id="GO:0008757">
    <property type="term" value="F:S-adenosylmethionine-dependent methyltransferase activity"/>
    <property type="evidence" value="ECO:0000318"/>
    <property type="project" value="GO_Central"/>
</dbReference>
<dbReference type="PROSITE" id="PS51683">
    <property type="entry name" value="SAM_OMT_II"/>
    <property type="match status" value="1"/>
</dbReference>
<dbReference type="STRING" id="105231.A0A1Y1I626"/>
<dbReference type="AlphaFoldDB" id="A0A1Y1I626"/>
<dbReference type="PROSITE" id="PS51257">
    <property type="entry name" value="PROKAR_LIPOPROTEIN"/>
    <property type="match status" value="1"/>
</dbReference>
<keyword evidence="1 6" id="KW-0489">Methyltransferase</keyword>
<name>A0A1Y1I626_KLENI</name>
<sequence>MKMPSTSLQQVALPLAAACSAALGLYYLARVTSASAGQTLSLAPPPYRLRLKLWALFHRLADSLLPDDLKLRALSNSHRASSTLYAAAKLDIFEAFKDGSHTAHEVAEKVSSPIHPESLFRILRFLASQGVFIYDQASNRFHLTRVGALLLRGPGSQLPRVLANNDPQDAGRIGHNNIEASIQKGGCAFQHATGQTCWQFYDGEPRLSARFEDMMEVVSHDEDAAIAAGYPGWPRARFEVRKEVQTAVDLLALLAQIRKDNFQSEGVVVKRRDWQAGSRQAASCSLHTSITWSVVDVAGGPGVLLSAIVKRHTHLRNHATVFERPAVVQSIDVDAAQQQGVDFASGDFFEKIEPANADVYILRQIMHDWNDEDCIRILENVKAAMHAGSRLLVIDTVILGQNDPLFPFKTDCDIDMMVWTGGRERSRADFTKIFSQAGFKLLRLFEMQSLKSIVEAVLIHEGPAWHETISQGVRLSRLDTIIAR</sequence>
<dbReference type="OrthoDB" id="1606438at2759"/>
<proteinExistence type="predicted"/>
<accession>A0A1Y1I626</accession>
<dbReference type="InterPro" id="IPR036388">
    <property type="entry name" value="WH-like_DNA-bd_sf"/>
</dbReference>
<dbReference type="InterPro" id="IPR001077">
    <property type="entry name" value="COMT_C"/>
</dbReference>
<dbReference type="Gene3D" id="1.10.10.10">
    <property type="entry name" value="Winged helix-like DNA-binding domain superfamily/Winged helix DNA-binding domain"/>
    <property type="match status" value="1"/>
</dbReference>
<evidence type="ECO:0000313" key="6">
    <source>
        <dbReference type="EMBL" id="GAQ84177.1"/>
    </source>
</evidence>
<dbReference type="EMBL" id="DF237128">
    <property type="protein sequence ID" value="GAQ84177.1"/>
    <property type="molecule type" value="Genomic_DNA"/>
</dbReference>
<evidence type="ECO:0000259" key="4">
    <source>
        <dbReference type="Pfam" id="PF00891"/>
    </source>
</evidence>
<evidence type="ECO:0000313" key="7">
    <source>
        <dbReference type="Proteomes" id="UP000054558"/>
    </source>
</evidence>
<dbReference type="GO" id="GO:0046983">
    <property type="term" value="F:protein dimerization activity"/>
    <property type="evidence" value="ECO:0007669"/>
    <property type="project" value="InterPro"/>
</dbReference>
<dbReference type="SUPFAM" id="SSF53335">
    <property type="entry name" value="S-adenosyl-L-methionine-dependent methyltransferases"/>
    <property type="match status" value="1"/>
</dbReference>
<evidence type="ECO:0000256" key="1">
    <source>
        <dbReference type="ARBA" id="ARBA00022603"/>
    </source>
</evidence>
<dbReference type="InterPro" id="IPR016461">
    <property type="entry name" value="COMT-like"/>
</dbReference>
<keyword evidence="7" id="KW-1185">Reference proteome</keyword>
<dbReference type="InterPro" id="IPR036390">
    <property type="entry name" value="WH_DNA-bd_sf"/>
</dbReference>
<dbReference type="OMA" id="IGFRAIT"/>
<keyword evidence="3" id="KW-0949">S-adenosyl-L-methionine</keyword>
<dbReference type="GO" id="GO:0008171">
    <property type="term" value="F:O-methyltransferase activity"/>
    <property type="evidence" value="ECO:0007669"/>
    <property type="project" value="InterPro"/>
</dbReference>
<evidence type="ECO:0000259" key="5">
    <source>
        <dbReference type="Pfam" id="PF08100"/>
    </source>
</evidence>
<dbReference type="Pfam" id="PF08100">
    <property type="entry name" value="Dimerisation"/>
    <property type="match status" value="1"/>
</dbReference>
<dbReference type="GO" id="GO:0032259">
    <property type="term" value="P:methylation"/>
    <property type="evidence" value="ECO:0007669"/>
    <property type="project" value="UniProtKB-KW"/>
</dbReference>
<dbReference type="Pfam" id="PF00891">
    <property type="entry name" value="Methyltransf_2"/>
    <property type="match status" value="1"/>
</dbReference>
<feature type="domain" description="O-methyltransferase dimerisation" evidence="5">
    <location>
        <begin position="74"/>
        <end position="152"/>
    </location>
</feature>
<dbReference type="InterPro" id="IPR012967">
    <property type="entry name" value="COMT_dimerisation"/>
</dbReference>
<feature type="domain" description="O-methyltransferase C-terminal" evidence="4">
    <location>
        <begin position="293"/>
        <end position="440"/>
    </location>
</feature>
<organism evidence="6 7">
    <name type="scientific">Klebsormidium nitens</name>
    <name type="common">Green alga</name>
    <name type="synonym">Ulothrix nitens</name>
    <dbReference type="NCBI Taxonomy" id="105231"/>
    <lineage>
        <taxon>Eukaryota</taxon>
        <taxon>Viridiplantae</taxon>
        <taxon>Streptophyta</taxon>
        <taxon>Klebsormidiophyceae</taxon>
        <taxon>Klebsormidiales</taxon>
        <taxon>Klebsormidiaceae</taxon>
        <taxon>Klebsormidium</taxon>
    </lineage>
</organism>
<protein>
    <submittedName>
        <fullName evidence="6">O-methyltransferase family protein</fullName>
    </submittedName>
</protein>
<keyword evidence="2 6" id="KW-0808">Transferase</keyword>
<evidence type="ECO:0000256" key="2">
    <source>
        <dbReference type="ARBA" id="ARBA00022679"/>
    </source>
</evidence>
<dbReference type="Proteomes" id="UP000054558">
    <property type="component" value="Unassembled WGS sequence"/>
</dbReference>
<dbReference type="PANTHER" id="PTHR43712">
    <property type="entry name" value="PUTATIVE (AFU_ORTHOLOGUE AFUA_4G14580)-RELATED"/>
    <property type="match status" value="1"/>
</dbReference>
<gene>
    <name evidence="6" type="ORF">KFL_001790170</name>
</gene>
<dbReference type="PANTHER" id="PTHR43712:SF2">
    <property type="entry name" value="O-METHYLTRANSFERASE CICE"/>
    <property type="match status" value="1"/>
</dbReference>
<dbReference type="SUPFAM" id="SSF46785">
    <property type="entry name" value="Winged helix' DNA-binding domain"/>
    <property type="match status" value="1"/>
</dbReference>
<dbReference type="Gene3D" id="3.40.50.150">
    <property type="entry name" value="Vaccinia Virus protein VP39"/>
    <property type="match status" value="2"/>
</dbReference>